<dbReference type="InterPro" id="IPR016477">
    <property type="entry name" value="Fructo-/Ketosamine-3-kinase"/>
</dbReference>
<sequence length="295" mass="33770">MNVQNEQLNTDWLKAIRENLGDSVSIKNVGIVGGGSINDARKVETSHGTFFAKINEEKEYPGMFEAEARGLDFLLEHSDFQIPKPIGTGVSDEIQWILMEYIDHASKKPDFWEKFGVKLAKMHRSTHEKFGFESDNYIGNLPQYNSYKTTWAEFFAENRIAPQLKMAKDQGYASDQMVKLLEKVISRSDKYFPVEPPAAIHGDLWTGNFATNKMGEATIFDPSAYFGHREMDIAMSKLFGGFDAKFYDAYNEEYPLEKGWEERLQIADLYPLLAHLNIFGGTYAYQIMTLLRKHV</sequence>
<dbReference type="PANTHER" id="PTHR12149:SF8">
    <property type="entry name" value="PROTEIN-RIBULOSAMINE 3-KINASE"/>
    <property type="match status" value="1"/>
</dbReference>
<dbReference type="Pfam" id="PF03881">
    <property type="entry name" value="Fructosamin_kin"/>
    <property type="match status" value="1"/>
</dbReference>
<dbReference type="PIRSF" id="PIRSF006221">
    <property type="entry name" value="Ketosamine-3-kinase"/>
    <property type="match status" value="1"/>
</dbReference>
<gene>
    <name evidence="4" type="ORF">G3O08_14925</name>
</gene>
<dbReference type="Gene3D" id="3.90.1200.10">
    <property type="match status" value="1"/>
</dbReference>
<dbReference type="InterPro" id="IPR001849">
    <property type="entry name" value="PH_domain"/>
</dbReference>
<organism evidence="4 5">
    <name type="scientific">Cryomorpha ignava</name>
    <dbReference type="NCBI Taxonomy" id="101383"/>
    <lineage>
        <taxon>Bacteria</taxon>
        <taxon>Pseudomonadati</taxon>
        <taxon>Bacteroidota</taxon>
        <taxon>Flavobacteriia</taxon>
        <taxon>Flavobacteriales</taxon>
        <taxon>Cryomorphaceae</taxon>
        <taxon>Cryomorpha</taxon>
    </lineage>
</organism>
<evidence type="ECO:0000256" key="2">
    <source>
        <dbReference type="PIRNR" id="PIRNR006221"/>
    </source>
</evidence>
<evidence type="ECO:0000313" key="5">
    <source>
        <dbReference type="Proteomes" id="UP000486602"/>
    </source>
</evidence>
<feature type="domain" description="PH" evidence="3">
    <location>
        <begin position="1"/>
        <end position="21"/>
    </location>
</feature>
<dbReference type="SUPFAM" id="SSF56112">
    <property type="entry name" value="Protein kinase-like (PK-like)"/>
    <property type="match status" value="1"/>
</dbReference>
<reference evidence="4 5" key="1">
    <citation type="submission" date="2020-02" db="EMBL/GenBank/DDBJ databases">
        <title>Out from the shadows clarifying the taxonomy of the family Cryomorphaceae and related taxa by utilizing the GTDB taxonomic framework.</title>
        <authorList>
            <person name="Bowman J.P."/>
        </authorList>
    </citation>
    <scope>NUCLEOTIDE SEQUENCE [LARGE SCALE GENOMIC DNA]</scope>
    <source>
        <strain evidence="4 5">QSSC 1-22</strain>
    </source>
</reference>
<evidence type="ECO:0000259" key="3">
    <source>
        <dbReference type="PROSITE" id="PS50003"/>
    </source>
</evidence>
<dbReference type="GO" id="GO:0016301">
    <property type="term" value="F:kinase activity"/>
    <property type="evidence" value="ECO:0007669"/>
    <property type="project" value="UniProtKB-UniRule"/>
</dbReference>
<dbReference type="AlphaFoldDB" id="A0A7K3WTH8"/>
<keyword evidence="2" id="KW-0808">Transferase</keyword>
<comment type="caution">
    <text evidence="4">The sequence shown here is derived from an EMBL/GenBank/DDBJ whole genome shotgun (WGS) entry which is preliminary data.</text>
</comment>
<keyword evidence="2 4" id="KW-0418">Kinase</keyword>
<dbReference type="PROSITE" id="PS50003">
    <property type="entry name" value="PH_DOMAIN"/>
    <property type="match status" value="1"/>
</dbReference>
<name>A0A7K3WTH8_9FLAO</name>
<comment type="similarity">
    <text evidence="1 2">Belongs to the fructosamine kinase family.</text>
</comment>
<dbReference type="Proteomes" id="UP000486602">
    <property type="component" value="Unassembled WGS sequence"/>
</dbReference>
<dbReference type="RefSeq" id="WP_163286189.1">
    <property type="nucleotide sequence ID" value="NZ_JAAGVY010000033.1"/>
</dbReference>
<dbReference type="Gene3D" id="3.30.200.20">
    <property type="entry name" value="Phosphorylase Kinase, domain 1"/>
    <property type="match status" value="1"/>
</dbReference>
<proteinExistence type="inferred from homology"/>
<accession>A0A7K3WTH8</accession>
<dbReference type="EMBL" id="JAAGVY010000033">
    <property type="protein sequence ID" value="NEN24794.1"/>
    <property type="molecule type" value="Genomic_DNA"/>
</dbReference>
<dbReference type="InterPro" id="IPR011009">
    <property type="entry name" value="Kinase-like_dom_sf"/>
</dbReference>
<evidence type="ECO:0000256" key="1">
    <source>
        <dbReference type="ARBA" id="ARBA00009460"/>
    </source>
</evidence>
<dbReference type="PANTHER" id="PTHR12149">
    <property type="entry name" value="FRUCTOSAMINE 3 KINASE-RELATED PROTEIN"/>
    <property type="match status" value="1"/>
</dbReference>
<keyword evidence="5" id="KW-1185">Reference proteome</keyword>
<evidence type="ECO:0000313" key="4">
    <source>
        <dbReference type="EMBL" id="NEN24794.1"/>
    </source>
</evidence>
<protein>
    <submittedName>
        <fullName evidence="4">Fructosamine kinase family protein</fullName>
    </submittedName>
</protein>